<dbReference type="InterPro" id="IPR037523">
    <property type="entry name" value="VOC_core"/>
</dbReference>
<dbReference type="Pfam" id="PF18029">
    <property type="entry name" value="Glyoxalase_6"/>
    <property type="match status" value="1"/>
</dbReference>
<dbReference type="EMBL" id="AP010968">
    <property type="protein sequence ID" value="BAJ32238.1"/>
    <property type="molecule type" value="Genomic_DNA"/>
</dbReference>
<organism evidence="2 3">
    <name type="scientific">Kitasatospora setae (strain ATCC 33774 / DSM 43861 / JCM 3304 / KCC A-0304 / NBRC 14216 / KM-6054)</name>
    <name type="common">Streptomyces setae</name>
    <dbReference type="NCBI Taxonomy" id="452652"/>
    <lineage>
        <taxon>Bacteria</taxon>
        <taxon>Bacillati</taxon>
        <taxon>Actinomycetota</taxon>
        <taxon>Actinomycetes</taxon>
        <taxon>Kitasatosporales</taxon>
        <taxon>Streptomycetaceae</taxon>
        <taxon>Kitasatospora</taxon>
    </lineage>
</organism>
<evidence type="ECO:0000313" key="3">
    <source>
        <dbReference type="Proteomes" id="UP000007076"/>
    </source>
</evidence>
<dbReference type="PANTHER" id="PTHR33993:SF14">
    <property type="entry name" value="GB|AAF24581.1"/>
    <property type="match status" value="1"/>
</dbReference>
<dbReference type="InterPro" id="IPR004360">
    <property type="entry name" value="Glyas_Fos-R_dOase_dom"/>
</dbReference>
<dbReference type="InterPro" id="IPR041581">
    <property type="entry name" value="Glyoxalase_6"/>
</dbReference>
<gene>
    <name evidence="2" type="ordered locus">KSE_64780</name>
</gene>
<dbReference type="PROSITE" id="PS51819">
    <property type="entry name" value="VOC"/>
    <property type="match status" value="2"/>
</dbReference>
<dbReference type="InterPro" id="IPR029068">
    <property type="entry name" value="Glyas_Bleomycin-R_OHBP_Dase"/>
</dbReference>
<dbReference type="SUPFAM" id="SSF54593">
    <property type="entry name" value="Glyoxalase/Bleomycin resistance protein/Dihydroxybiphenyl dioxygenase"/>
    <property type="match status" value="2"/>
</dbReference>
<dbReference type="AlphaFoldDB" id="E4N254"/>
<feature type="domain" description="VOC" evidence="1">
    <location>
        <begin position="138"/>
        <end position="250"/>
    </location>
</feature>
<dbReference type="Pfam" id="PF00903">
    <property type="entry name" value="Glyoxalase"/>
    <property type="match status" value="1"/>
</dbReference>
<reference evidence="2 3" key="1">
    <citation type="journal article" date="2010" name="DNA Res.">
        <title>Genome sequence of Kitasatospora setae NBRC 14216T: an evolutionary snapshot of the family Streptomycetaceae.</title>
        <authorList>
            <person name="Ichikawa N."/>
            <person name="Oguchi A."/>
            <person name="Ikeda H."/>
            <person name="Ishikawa J."/>
            <person name="Kitani S."/>
            <person name="Watanabe Y."/>
            <person name="Nakamura S."/>
            <person name="Katano Y."/>
            <person name="Kishi E."/>
            <person name="Sasagawa M."/>
            <person name="Ankai A."/>
            <person name="Fukui S."/>
            <person name="Hashimoto Y."/>
            <person name="Kamata S."/>
            <person name="Otoguro M."/>
            <person name="Tanikawa S."/>
            <person name="Nihira T."/>
            <person name="Horinouchi S."/>
            <person name="Ohnishi Y."/>
            <person name="Hayakawa M."/>
            <person name="Kuzuyama T."/>
            <person name="Arisawa A."/>
            <person name="Nomoto F."/>
            <person name="Miura H."/>
            <person name="Takahashi Y."/>
            <person name="Fujita N."/>
        </authorList>
    </citation>
    <scope>NUCLEOTIDE SEQUENCE [LARGE SCALE GENOMIC DNA]</scope>
    <source>
        <strain evidence="3">ATCC 33774 / DSM 43861 / JCM 3304 / KCC A-0304 / NBRC 14216 / KM-6054</strain>
    </source>
</reference>
<dbReference type="eggNOG" id="COG3324">
    <property type="taxonomic scope" value="Bacteria"/>
</dbReference>
<proteinExistence type="predicted"/>
<dbReference type="CDD" id="cd07247">
    <property type="entry name" value="SgaA_N_like"/>
    <property type="match status" value="2"/>
</dbReference>
<dbReference type="Proteomes" id="UP000007076">
    <property type="component" value="Chromosome"/>
</dbReference>
<evidence type="ECO:0000313" key="2">
    <source>
        <dbReference type="EMBL" id="BAJ32238.1"/>
    </source>
</evidence>
<name>E4N254_KITSK</name>
<dbReference type="Gene3D" id="3.10.180.10">
    <property type="entry name" value="2,3-Dihydroxybiphenyl 1,2-Dioxygenase, domain 1"/>
    <property type="match status" value="2"/>
</dbReference>
<dbReference type="RefSeq" id="WP_014139534.1">
    <property type="nucleotide sequence ID" value="NC_016109.1"/>
</dbReference>
<dbReference type="PATRIC" id="fig|452652.3.peg.6502"/>
<protein>
    <recommendedName>
        <fullName evidence="1">VOC domain-containing protein</fullName>
    </recommendedName>
</protein>
<accession>E4N254</accession>
<dbReference type="InterPro" id="IPR052164">
    <property type="entry name" value="Anthracycline_SecMetBiosynth"/>
</dbReference>
<dbReference type="KEGG" id="ksk:KSE_64780"/>
<dbReference type="PANTHER" id="PTHR33993">
    <property type="entry name" value="GLYOXALASE-RELATED"/>
    <property type="match status" value="1"/>
</dbReference>
<evidence type="ECO:0000259" key="1">
    <source>
        <dbReference type="PROSITE" id="PS51819"/>
    </source>
</evidence>
<sequence length="258" mass="27960">MKTTNPSPGAPCWVELATKDPAAAKAFYHELFGWRAEVVPDEKAMGYTRLYLGEQLVAGLSALMHPEQPTAWTIGFHTPDTDITADEIADADGKLIVPPTDALDWGRFAVAADPTGAVFSTWQPDTLRGVDLRDEPGALGWVELATHEPGTAAEFYQRVFGWSVNSGDMYTRFGLGGSDFGGMTDMSDQFPAGTSPYWMPYFVVADTDLGAERAALLGATVTLPPTDVPDGPRLAVLRDPQGALFGLHVPEEREEREE</sequence>
<feature type="domain" description="VOC" evidence="1">
    <location>
        <begin position="10"/>
        <end position="124"/>
    </location>
</feature>
<dbReference type="HOGENOM" id="CLU_069623_3_0_11"/>
<keyword evidence="3" id="KW-1185">Reference proteome</keyword>